<evidence type="ECO:0000313" key="2">
    <source>
        <dbReference type="EMBL" id="BAR47383.1"/>
    </source>
</evidence>
<organism evidence="2 3">
    <name type="scientific">Methylobacterium aquaticum</name>
    <dbReference type="NCBI Taxonomy" id="270351"/>
    <lineage>
        <taxon>Bacteria</taxon>
        <taxon>Pseudomonadati</taxon>
        <taxon>Pseudomonadota</taxon>
        <taxon>Alphaproteobacteria</taxon>
        <taxon>Hyphomicrobiales</taxon>
        <taxon>Methylobacteriaceae</taxon>
        <taxon>Methylobacterium</taxon>
    </lineage>
</organism>
<dbReference type="KEGG" id="maqu:Maq22A_3p50575"/>
<reference evidence="2 3" key="1">
    <citation type="journal article" date="2015" name="Genome Announc.">
        <title>Complete Genome Sequence of Methylobacterium aquaticum Strain 22A, Isolated from Racomitrium japonicum Moss.</title>
        <authorList>
            <person name="Tani A."/>
            <person name="Ogura Y."/>
            <person name="Hayashi T."/>
            <person name="Kimbara K."/>
        </authorList>
    </citation>
    <scope>NUCLEOTIDE SEQUENCE [LARGE SCALE GENOMIC DNA]</scope>
    <source>
        <strain evidence="2 3">MA-22A</strain>
        <plasmid evidence="3">Plasmid pMaq22A_3p DNA</plasmid>
    </source>
</reference>
<reference evidence="3" key="2">
    <citation type="submission" date="2015-01" db="EMBL/GenBank/DDBJ databases">
        <title>Complete genome sequence of Methylobacterium aquaticum strain 22A.</title>
        <authorList>
            <person name="Tani A."/>
            <person name="Ogura Y."/>
            <person name="Hayashi T."/>
        </authorList>
    </citation>
    <scope>NUCLEOTIDE SEQUENCE [LARGE SCALE GENOMIC DNA]</scope>
    <source>
        <strain evidence="3">MA-22A</strain>
        <plasmid evidence="3">Plasmid pMaq22A_3p DNA</plasmid>
    </source>
</reference>
<proteinExistence type="predicted"/>
<protein>
    <submittedName>
        <fullName evidence="2">Uncharacterized protein</fullName>
    </submittedName>
</protein>
<name>A0A1Y0ZG47_9HYPH</name>
<evidence type="ECO:0000313" key="3">
    <source>
        <dbReference type="Proteomes" id="UP000061432"/>
    </source>
</evidence>
<keyword evidence="1" id="KW-0812">Transmembrane</keyword>
<geneLocation type="plasmid" evidence="3">
    <name>pMaq22A_3p DNA</name>
</geneLocation>
<gene>
    <name evidence="2" type="ORF">Maq22A_3p50575</name>
</gene>
<keyword evidence="1" id="KW-1133">Transmembrane helix</keyword>
<dbReference type="RefSeq" id="WP_280141949.1">
    <property type="nucleotide sequence ID" value="NZ_AP014707.1"/>
</dbReference>
<keyword evidence="1" id="KW-0472">Membrane</keyword>
<evidence type="ECO:0000256" key="1">
    <source>
        <dbReference type="SAM" id="Phobius"/>
    </source>
</evidence>
<dbReference type="Proteomes" id="UP000061432">
    <property type="component" value="Plasmid pMaq22A_3p"/>
</dbReference>
<keyword evidence="2" id="KW-0614">Plasmid</keyword>
<sequence>MTEDDAAIMAAAALGAALGPLLFHLAYWAYWAFMRVTGRL</sequence>
<dbReference type="EMBL" id="AP014707">
    <property type="protein sequence ID" value="BAR47383.1"/>
    <property type="molecule type" value="Genomic_DNA"/>
</dbReference>
<dbReference type="AlphaFoldDB" id="A0A1Y0ZG47"/>
<accession>A0A1Y0ZG47</accession>
<feature type="transmembrane region" description="Helical" evidence="1">
    <location>
        <begin position="6"/>
        <end position="30"/>
    </location>
</feature>